<dbReference type="PANTHER" id="PTHR47354:SF3">
    <property type="entry name" value="OXIDOREDUCTASE-RELATED"/>
    <property type="match status" value="1"/>
</dbReference>
<dbReference type="RefSeq" id="WP_369454218.1">
    <property type="nucleotide sequence ID" value="NZ_JBGCUO010000001.1"/>
</dbReference>
<dbReference type="InterPro" id="IPR017938">
    <property type="entry name" value="Riboflavin_synthase-like_b-brl"/>
</dbReference>
<dbReference type="Gene3D" id="3.10.20.30">
    <property type="match status" value="1"/>
</dbReference>
<dbReference type="InterPro" id="IPR017927">
    <property type="entry name" value="FAD-bd_FR_type"/>
</dbReference>
<dbReference type="InterPro" id="IPR001433">
    <property type="entry name" value="OxRdtase_FAD/NAD-bd"/>
</dbReference>
<dbReference type="SUPFAM" id="SSF52343">
    <property type="entry name" value="Ferredoxin reductase-like, C-terminal NADP-linked domain"/>
    <property type="match status" value="1"/>
</dbReference>
<feature type="domain" description="FAD-binding FR-type" evidence="3">
    <location>
        <begin position="33"/>
        <end position="133"/>
    </location>
</feature>
<evidence type="ECO:0000256" key="1">
    <source>
        <dbReference type="ARBA" id="ARBA00034078"/>
    </source>
</evidence>
<dbReference type="InterPro" id="IPR008333">
    <property type="entry name" value="Cbr1-like_FAD-bd_dom"/>
</dbReference>
<comment type="cofactor">
    <cofactor evidence="1">
        <name>[2Fe-2S] cluster</name>
        <dbReference type="ChEBI" id="CHEBI:190135"/>
    </cofactor>
</comment>
<protein>
    <submittedName>
        <fullName evidence="4">Flavin reductase family protein</fullName>
    </submittedName>
</protein>
<organism evidence="4 5">
    <name type="scientific">Isoalcanivorax beigongshangi</name>
    <dbReference type="NCBI Taxonomy" id="3238810"/>
    <lineage>
        <taxon>Bacteria</taxon>
        <taxon>Pseudomonadati</taxon>
        <taxon>Pseudomonadota</taxon>
        <taxon>Gammaproteobacteria</taxon>
        <taxon>Oceanospirillales</taxon>
        <taxon>Alcanivoracaceae</taxon>
        <taxon>Isoalcanivorax</taxon>
    </lineage>
</organism>
<dbReference type="InterPro" id="IPR001709">
    <property type="entry name" value="Flavoprot_Pyr_Nucl_cyt_Rdtase"/>
</dbReference>
<dbReference type="PROSITE" id="PS51085">
    <property type="entry name" value="2FE2S_FER_2"/>
    <property type="match status" value="1"/>
</dbReference>
<evidence type="ECO:0000259" key="2">
    <source>
        <dbReference type="PROSITE" id="PS51085"/>
    </source>
</evidence>
<dbReference type="PRINTS" id="PR00410">
    <property type="entry name" value="PHEHYDRXLASE"/>
</dbReference>
<evidence type="ECO:0000313" key="5">
    <source>
        <dbReference type="Proteomes" id="UP001562065"/>
    </source>
</evidence>
<evidence type="ECO:0000259" key="3">
    <source>
        <dbReference type="PROSITE" id="PS51384"/>
    </source>
</evidence>
<dbReference type="PANTHER" id="PTHR47354">
    <property type="entry name" value="NADH OXIDOREDUCTASE HCR"/>
    <property type="match status" value="1"/>
</dbReference>
<dbReference type="SUPFAM" id="SSF54292">
    <property type="entry name" value="2Fe-2S ferredoxin-like"/>
    <property type="match status" value="1"/>
</dbReference>
<dbReference type="Gene3D" id="3.40.50.80">
    <property type="entry name" value="Nucleotide-binding domain of ferredoxin-NADP reductase (FNR) module"/>
    <property type="match status" value="1"/>
</dbReference>
<dbReference type="Pfam" id="PF00111">
    <property type="entry name" value="Fer2"/>
    <property type="match status" value="1"/>
</dbReference>
<dbReference type="InterPro" id="IPR039261">
    <property type="entry name" value="FNR_nucleotide-bd"/>
</dbReference>
<dbReference type="Gene3D" id="2.40.30.10">
    <property type="entry name" value="Translation factors"/>
    <property type="match status" value="1"/>
</dbReference>
<dbReference type="EMBL" id="JBGCUO010000001">
    <property type="protein sequence ID" value="MEY1660979.1"/>
    <property type="molecule type" value="Genomic_DNA"/>
</dbReference>
<dbReference type="CDD" id="cd00207">
    <property type="entry name" value="fer2"/>
    <property type="match status" value="1"/>
</dbReference>
<dbReference type="InterPro" id="IPR050415">
    <property type="entry name" value="MRET"/>
</dbReference>
<dbReference type="InterPro" id="IPR036010">
    <property type="entry name" value="2Fe-2S_ferredoxin-like_sf"/>
</dbReference>
<dbReference type="InterPro" id="IPR001041">
    <property type="entry name" value="2Fe-2S_ferredoxin-type"/>
</dbReference>
<gene>
    <name evidence="4" type="ORF">AB5I84_02325</name>
</gene>
<accession>A0ABV4AE33</accession>
<keyword evidence="5" id="KW-1185">Reference proteome</keyword>
<feature type="domain" description="2Fe-2S ferredoxin-type" evidence="2">
    <location>
        <begin position="268"/>
        <end position="352"/>
    </location>
</feature>
<comment type="caution">
    <text evidence="4">The sequence shown here is derived from an EMBL/GenBank/DDBJ whole genome shotgun (WGS) entry which is preliminary data.</text>
</comment>
<dbReference type="InterPro" id="IPR012675">
    <property type="entry name" value="Beta-grasp_dom_sf"/>
</dbReference>
<dbReference type="PRINTS" id="PR00371">
    <property type="entry name" value="FPNCR"/>
</dbReference>
<proteinExistence type="predicted"/>
<dbReference type="Pfam" id="PF00175">
    <property type="entry name" value="NAD_binding_1"/>
    <property type="match status" value="1"/>
</dbReference>
<reference evidence="4 5" key="1">
    <citation type="submission" date="2024-07" db="EMBL/GenBank/DDBJ databases">
        <authorList>
            <person name="Ren Q."/>
        </authorList>
    </citation>
    <scope>NUCLEOTIDE SEQUENCE [LARGE SCALE GENOMIC DNA]</scope>
    <source>
        <strain evidence="4 5">REN37</strain>
    </source>
</reference>
<sequence length="352" mass="37591">MHTESALKRWLSPLVDPKIFDFWAAHLSRTWRWERRLARVSAVTAAADGATTLTLRWGRRAPALLPGQHVNITVDVAGVRHTRAYSPTVLDARQWQITVREQPGGCVSHFLSAPERVGSTLEVSAGFGDMLLPQDQAPWLLLAAGSGITPFRSLLRAAAAADALPPSVTLLYWADRAASLCFADEFDQLAADHPQFRWQPLLTREGEAPAARINAEQLAEWAPLLAGSRVYSCGPAGFVSSAEALVAGQALQVVSEAFSLPPLQPAGEPVTITLARSGRQLTVPGGTPLLAALEQAGERPPHGCRMGICNTCSCGKQAGTTEDLLNGALSAEPITALRLCVSSARSDLTLDL</sequence>
<dbReference type="Proteomes" id="UP001562065">
    <property type="component" value="Unassembled WGS sequence"/>
</dbReference>
<dbReference type="PROSITE" id="PS51384">
    <property type="entry name" value="FAD_FR"/>
    <property type="match status" value="1"/>
</dbReference>
<name>A0ABV4AE33_9GAMM</name>
<dbReference type="SUPFAM" id="SSF63380">
    <property type="entry name" value="Riboflavin synthase domain-like"/>
    <property type="match status" value="1"/>
</dbReference>
<evidence type="ECO:0000313" key="4">
    <source>
        <dbReference type="EMBL" id="MEY1660979.1"/>
    </source>
</evidence>
<dbReference type="Pfam" id="PF00970">
    <property type="entry name" value="FAD_binding_6"/>
    <property type="match status" value="1"/>
</dbReference>